<dbReference type="PROSITE" id="PS00108">
    <property type="entry name" value="PROTEIN_KINASE_ST"/>
    <property type="match status" value="1"/>
</dbReference>
<dbReference type="Gene3D" id="3.30.200.20">
    <property type="entry name" value="Phosphorylase Kinase, domain 1"/>
    <property type="match status" value="1"/>
</dbReference>
<keyword evidence="1 11" id="KW-0808">Transferase</keyword>
<gene>
    <name evidence="11" type="ORF">LPMP_321090</name>
</gene>
<dbReference type="AlphaFoldDB" id="A0A088S0B8"/>
<dbReference type="eggNOG" id="KOG0579">
    <property type="taxonomic scope" value="Eukaryota"/>
</dbReference>
<dbReference type="VEuPathDB" id="TriTrypDB:LPAL13_320016200"/>
<dbReference type="PROSITE" id="PS50011">
    <property type="entry name" value="PROTEIN_KINASE_DOM"/>
    <property type="match status" value="1"/>
</dbReference>
<dbReference type="EC" id="2.7.12.2" evidence="6"/>
<dbReference type="GeneID" id="22577850"/>
<evidence type="ECO:0000256" key="6">
    <source>
        <dbReference type="ARBA" id="ARBA00038999"/>
    </source>
</evidence>
<dbReference type="GO" id="GO:0004708">
    <property type="term" value="F:MAP kinase kinase activity"/>
    <property type="evidence" value="ECO:0007669"/>
    <property type="project" value="UniProtKB-EC"/>
</dbReference>
<evidence type="ECO:0000256" key="2">
    <source>
        <dbReference type="ARBA" id="ARBA00022741"/>
    </source>
</evidence>
<sequence length="828" mass="91184">MRAKRPLRTSGPCFDLTGLMDHAAPELQVQQKNEQELNKFFINVDDNTVSPMITTEPCFHKASDSSLSNTNSAVNSTALEVAGNGGSRSVECRAKGGGESGAVAGASGCLSPATVSAQNEAKFIHVNNTNIFVLIDGISMFVEGKSTFTGTEDARLLVERLRRKKLARSVDTVEEAILNIEMSAGHGVRDGTVPAPRTASSSSLAVEAPASLMPSTTSSPLLTAPSPHKAVALASLFVPQPPAKSVPLANPWASLFEDAKMPSGSPLFRNSTAKSLASISSRSCSPVQGMLLCDSTATGTSLSSPMTTLSPGTAATSTSAFFPTAGFNAAARPPYSVSFPSLRHQDSSSSLVSMASGAGYRNSGHASRSAAVRRTKQISVEEIGHSNCSLDMDDVVVEEMIGKGTQGTVFRVRVDGKLYALKCMNIDEAMNATNDVERQGRKKGLVKELTMITLQRSRPPPAHLMQMFNAVASLDAEKKQLSILMELMSFTVEDIQQMISRIPSEELMRVTQSTFRNYMSGDPSSKQTMKECCKNQALYGSPRHVLGRNTYKEPAAWERSVKRETPMPEVFLSMLARDVLMGLNELHTDYFIIHCDLKPANVLLCYDKQKFKLADFGCGCVMEDRQHVERRGIDLGTMLYKAPERFAANILHRVADGSAGEAVVEFTAKADVWSLGIMLMELAAGVHPCDHFKSDFWNYGGKLKLSKMNKPLNWSEVFYDFILRSVCVEESMRWSVQQLLKHPFVVKFNHVPREKLKQFVQRLEVDSKTFHKRQQSELLKEQILLSTTRRHKDTFQLESKKIWSTYTAYLKHTPPTKDQTIFPELRYT</sequence>
<dbReference type="SMART" id="SM00220">
    <property type="entry name" value="S_TKc"/>
    <property type="match status" value="1"/>
</dbReference>
<keyword evidence="2" id="KW-0547">Nucleotide-binding</keyword>
<dbReference type="InterPro" id="IPR008271">
    <property type="entry name" value="Ser/Thr_kinase_AS"/>
</dbReference>
<keyword evidence="4" id="KW-0067">ATP-binding</keyword>
<dbReference type="GO" id="GO:0106310">
    <property type="term" value="F:protein serine kinase activity"/>
    <property type="evidence" value="ECO:0007669"/>
    <property type="project" value="RHEA"/>
</dbReference>
<evidence type="ECO:0000256" key="7">
    <source>
        <dbReference type="ARBA" id="ARBA00049014"/>
    </source>
</evidence>
<evidence type="ECO:0000256" key="9">
    <source>
        <dbReference type="ARBA" id="ARBA00051693"/>
    </source>
</evidence>
<evidence type="ECO:0000259" key="10">
    <source>
        <dbReference type="PROSITE" id="PS50011"/>
    </source>
</evidence>
<dbReference type="GO" id="GO:0004713">
    <property type="term" value="F:protein tyrosine kinase activity"/>
    <property type="evidence" value="ECO:0007669"/>
    <property type="project" value="RHEA"/>
</dbReference>
<evidence type="ECO:0000256" key="5">
    <source>
        <dbReference type="ARBA" id="ARBA00038035"/>
    </source>
</evidence>
<reference evidence="11 12" key="1">
    <citation type="journal article" date="2015" name="Sci. Rep.">
        <title>The genome of Leishmania panamensis: insights into genomics of the L. (Viannia) subgenus.</title>
        <authorList>
            <person name="Llanes A."/>
            <person name="Restrepo C.M."/>
            <person name="Vecchio G.D."/>
            <person name="Anguizola F.J."/>
            <person name="Lleonart R."/>
        </authorList>
    </citation>
    <scope>NUCLEOTIDE SEQUENCE [LARGE SCALE GENOMIC DNA]</scope>
    <source>
        <strain evidence="11 12">MHOM/PA/94/PSC-1</strain>
    </source>
</reference>
<dbReference type="SUPFAM" id="SSF56112">
    <property type="entry name" value="Protein kinase-like (PK-like)"/>
    <property type="match status" value="1"/>
</dbReference>
<evidence type="ECO:0000256" key="8">
    <source>
        <dbReference type="ARBA" id="ARBA00049299"/>
    </source>
</evidence>
<proteinExistence type="inferred from homology"/>
<dbReference type="Proteomes" id="UP000063063">
    <property type="component" value="Chromosome 32"/>
</dbReference>
<comment type="catalytic activity">
    <reaction evidence="8">
        <text>L-threonyl-[protein] + ATP = O-phospho-L-threonyl-[protein] + ADP + H(+)</text>
        <dbReference type="Rhea" id="RHEA:46608"/>
        <dbReference type="Rhea" id="RHEA-COMP:11060"/>
        <dbReference type="Rhea" id="RHEA-COMP:11605"/>
        <dbReference type="ChEBI" id="CHEBI:15378"/>
        <dbReference type="ChEBI" id="CHEBI:30013"/>
        <dbReference type="ChEBI" id="CHEBI:30616"/>
        <dbReference type="ChEBI" id="CHEBI:61977"/>
        <dbReference type="ChEBI" id="CHEBI:456216"/>
        <dbReference type="EC" id="2.7.12.2"/>
    </reaction>
</comment>
<accession>A0A088S0B8</accession>
<evidence type="ECO:0000313" key="11">
    <source>
        <dbReference type="EMBL" id="AIO00995.1"/>
    </source>
</evidence>
<comment type="similarity">
    <text evidence="5">Belongs to the protein kinase superfamily. STE Ser/Thr protein kinase family. MAP kinase kinase subfamily.</text>
</comment>
<dbReference type="InterPro" id="IPR000719">
    <property type="entry name" value="Prot_kinase_dom"/>
</dbReference>
<feature type="domain" description="Protein kinase" evidence="10">
    <location>
        <begin position="395"/>
        <end position="745"/>
    </location>
</feature>
<dbReference type="GO" id="GO:0005524">
    <property type="term" value="F:ATP binding"/>
    <property type="evidence" value="ECO:0007669"/>
    <property type="project" value="UniProtKB-KW"/>
</dbReference>
<comment type="catalytic activity">
    <reaction evidence="9">
        <text>L-tyrosyl-[protein] + ATP = O-phospho-L-tyrosyl-[protein] + ADP + H(+)</text>
        <dbReference type="Rhea" id="RHEA:10596"/>
        <dbReference type="Rhea" id="RHEA-COMP:10136"/>
        <dbReference type="Rhea" id="RHEA-COMP:20101"/>
        <dbReference type="ChEBI" id="CHEBI:15378"/>
        <dbReference type="ChEBI" id="CHEBI:30616"/>
        <dbReference type="ChEBI" id="CHEBI:46858"/>
        <dbReference type="ChEBI" id="CHEBI:61978"/>
        <dbReference type="ChEBI" id="CHEBI:456216"/>
        <dbReference type="EC" id="2.7.12.2"/>
    </reaction>
</comment>
<evidence type="ECO:0000313" key="12">
    <source>
        <dbReference type="Proteomes" id="UP000063063"/>
    </source>
</evidence>
<dbReference type="OrthoDB" id="10252354at2759"/>
<dbReference type="RefSeq" id="XP_010701795.1">
    <property type="nucleotide sequence ID" value="XM_010703493.1"/>
</dbReference>
<dbReference type="FunFam" id="1.10.510.10:FF:001475">
    <property type="entry name" value="Protein kinase, putative"/>
    <property type="match status" value="1"/>
</dbReference>
<dbReference type="PANTHER" id="PTHR48013">
    <property type="entry name" value="DUAL SPECIFICITY MITOGEN-ACTIVATED PROTEIN KINASE KINASE 5-RELATED"/>
    <property type="match status" value="1"/>
</dbReference>
<comment type="catalytic activity">
    <reaction evidence="7">
        <text>L-seryl-[protein] + ATP = O-phospho-L-seryl-[protein] + ADP + H(+)</text>
        <dbReference type="Rhea" id="RHEA:17989"/>
        <dbReference type="Rhea" id="RHEA-COMP:9863"/>
        <dbReference type="Rhea" id="RHEA-COMP:11604"/>
        <dbReference type="ChEBI" id="CHEBI:15378"/>
        <dbReference type="ChEBI" id="CHEBI:29999"/>
        <dbReference type="ChEBI" id="CHEBI:30616"/>
        <dbReference type="ChEBI" id="CHEBI:83421"/>
        <dbReference type="ChEBI" id="CHEBI:456216"/>
        <dbReference type="EC" id="2.7.12.2"/>
    </reaction>
</comment>
<organism evidence="11 12">
    <name type="scientific">Leishmania panamensis</name>
    <dbReference type="NCBI Taxonomy" id="5679"/>
    <lineage>
        <taxon>Eukaryota</taxon>
        <taxon>Discoba</taxon>
        <taxon>Euglenozoa</taxon>
        <taxon>Kinetoplastea</taxon>
        <taxon>Metakinetoplastina</taxon>
        <taxon>Trypanosomatida</taxon>
        <taxon>Trypanosomatidae</taxon>
        <taxon>Leishmaniinae</taxon>
        <taxon>Leishmania</taxon>
        <taxon>Leishmania guyanensis species complex</taxon>
    </lineage>
</organism>
<dbReference type="InterPro" id="IPR011009">
    <property type="entry name" value="Kinase-like_dom_sf"/>
</dbReference>
<protein>
    <recommendedName>
        <fullName evidence="6">mitogen-activated protein kinase kinase</fullName>
        <ecNumber evidence="6">2.7.12.2</ecNumber>
    </recommendedName>
</protein>
<evidence type="ECO:0000256" key="1">
    <source>
        <dbReference type="ARBA" id="ARBA00022679"/>
    </source>
</evidence>
<dbReference type="EMBL" id="CP009401">
    <property type="protein sequence ID" value="AIO00995.1"/>
    <property type="molecule type" value="Genomic_DNA"/>
</dbReference>
<evidence type="ECO:0000256" key="3">
    <source>
        <dbReference type="ARBA" id="ARBA00022777"/>
    </source>
</evidence>
<dbReference type="Pfam" id="PF00069">
    <property type="entry name" value="Pkinase"/>
    <property type="match status" value="1"/>
</dbReference>
<keyword evidence="3 11" id="KW-0418">Kinase</keyword>
<evidence type="ECO:0000256" key="4">
    <source>
        <dbReference type="ARBA" id="ARBA00022840"/>
    </source>
</evidence>
<name>A0A088S0B8_LEIPA</name>
<dbReference type="VEuPathDB" id="TriTrypDB:LPMP_321090"/>
<dbReference type="PANTHER" id="PTHR48013:SF9">
    <property type="entry name" value="DUAL SPECIFICITY MITOGEN-ACTIVATED PROTEIN KINASE KINASE 5"/>
    <property type="match status" value="1"/>
</dbReference>
<dbReference type="KEGG" id="lpan:LPMP_321090"/>
<keyword evidence="12" id="KW-1185">Reference proteome</keyword>
<dbReference type="Gene3D" id="1.10.510.10">
    <property type="entry name" value="Transferase(Phosphotransferase) domain 1"/>
    <property type="match status" value="1"/>
</dbReference>